<dbReference type="InParanoid" id="A0A165LX40"/>
<dbReference type="PANTHER" id="PTHR44329:SF288">
    <property type="entry name" value="MITOGEN-ACTIVATED PROTEIN KINASE KINASE KINASE 20"/>
    <property type="match status" value="1"/>
</dbReference>
<dbReference type="Pfam" id="PF07714">
    <property type="entry name" value="PK_Tyr_Ser-Thr"/>
    <property type="match status" value="1"/>
</dbReference>
<gene>
    <name evidence="9" type="ORF">EXIGLDRAFT_302991</name>
</gene>
<proteinExistence type="inferred from homology"/>
<dbReference type="Proteomes" id="UP000077266">
    <property type="component" value="Unassembled WGS sequence"/>
</dbReference>
<dbReference type="InterPro" id="IPR051681">
    <property type="entry name" value="Ser/Thr_Kinases-Pseudokinases"/>
</dbReference>
<dbReference type="PANTHER" id="PTHR44329">
    <property type="entry name" value="SERINE/THREONINE-PROTEIN KINASE TNNI3K-RELATED"/>
    <property type="match status" value="1"/>
</dbReference>
<keyword evidence="5 6" id="KW-0067">ATP-binding</keyword>
<dbReference type="PROSITE" id="PS00108">
    <property type="entry name" value="PROTEIN_KINASE_ST"/>
    <property type="match status" value="1"/>
</dbReference>
<keyword evidence="2" id="KW-0808">Transferase</keyword>
<name>A0A165LX40_EXIGL</name>
<accession>A0A165LX40</accession>
<dbReference type="InterPro" id="IPR011009">
    <property type="entry name" value="Kinase-like_dom_sf"/>
</dbReference>
<comment type="similarity">
    <text evidence="7">Belongs to the protein kinase superfamily.</text>
</comment>
<dbReference type="OrthoDB" id="3260205at2759"/>
<evidence type="ECO:0000256" key="6">
    <source>
        <dbReference type="PROSITE-ProRule" id="PRU10141"/>
    </source>
</evidence>
<evidence type="ECO:0000256" key="7">
    <source>
        <dbReference type="RuleBase" id="RU000304"/>
    </source>
</evidence>
<dbReference type="AlphaFoldDB" id="A0A165LX40"/>
<evidence type="ECO:0000256" key="1">
    <source>
        <dbReference type="ARBA" id="ARBA00022527"/>
    </source>
</evidence>
<protein>
    <submittedName>
        <fullName evidence="9">Kinase-like protein</fullName>
    </submittedName>
</protein>
<organism evidence="9 10">
    <name type="scientific">Exidia glandulosa HHB12029</name>
    <dbReference type="NCBI Taxonomy" id="1314781"/>
    <lineage>
        <taxon>Eukaryota</taxon>
        <taxon>Fungi</taxon>
        <taxon>Dikarya</taxon>
        <taxon>Basidiomycota</taxon>
        <taxon>Agaricomycotina</taxon>
        <taxon>Agaricomycetes</taxon>
        <taxon>Auriculariales</taxon>
        <taxon>Exidiaceae</taxon>
        <taxon>Exidia</taxon>
    </lineage>
</organism>
<sequence>MSVQTNVDQTGLATPNPVADITSELHDISARAVGHGGFSEIYTGTWRSPEGEIKVAIKVIRALPMPKESGKLPRSLRREIAVLRELVHPNINNLYGLCVGMGSAPSLVSPWCENRDINTYLQLKADDPKAEDIKLKLFQDVLTGLHFLHEHQIIHGDIKGANVLISDEGVARLCDFGLSRILAENSQYITHTDTNGTTRWMAPELLAEGARATYLSDMWACGCLLIEIWSGSKPYPTFRSDQQVIMALNREEKPAHPSSFPDFIWSLIDRCCDFEPEIRPTPSNLMALIVFQRIIDNPGDQSLWTES</sequence>
<evidence type="ECO:0000256" key="4">
    <source>
        <dbReference type="ARBA" id="ARBA00022777"/>
    </source>
</evidence>
<dbReference type="EMBL" id="KV425918">
    <property type="protein sequence ID" value="KZV98448.1"/>
    <property type="molecule type" value="Genomic_DNA"/>
</dbReference>
<dbReference type="SMART" id="SM00220">
    <property type="entry name" value="S_TKc"/>
    <property type="match status" value="1"/>
</dbReference>
<keyword evidence="1 7" id="KW-0723">Serine/threonine-protein kinase</keyword>
<keyword evidence="4 9" id="KW-0418">Kinase</keyword>
<dbReference type="GO" id="GO:0005524">
    <property type="term" value="F:ATP binding"/>
    <property type="evidence" value="ECO:0007669"/>
    <property type="project" value="UniProtKB-UniRule"/>
</dbReference>
<evidence type="ECO:0000259" key="8">
    <source>
        <dbReference type="PROSITE" id="PS50011"/>
    </source>
</evidence>
<dbReference type="STRING" id="1314781.A0A165LX40"/>
<dbReference type="PROSITE" id="PS00107">
    <property type="entry name" value="PROTEIN_KINASE_ATP"/>
    <property type="match status" value="1"/>
</dbReference>
<evidence type="ECO:0000256" key="3">
    <source>
        <dbReference type="ARBA" id="ARBA00022741"/>
    </source>
</evidence>
<keyword evidence="10" id="KW-1185">Reference proteome</keyword>
<reference evidence="9 10" key="1">
    <citation type="journal article" date="2016" name="Mol. Biol. Evol.">
        <title>Comparative Genomics of Early-Diverging Mushroom-Forming Fungi Provides Insights into the Origins of Lignocellulose Decay Capabilities.</title>
        <authorList>
            <person name="Nagy L.G."/>
            <person name="Riley R."/>
            <person name="Tritt A."/>
            <person name="Adam C."/>
            <person name="Daum C."/>
            <person name="Floudas D."/>
            <person name="Sun H."/>
            <person name="Yadav J.S."/>
            <person name="Pangilinan J."/>
            <person name="Larsson K.H."/>
            <person name="Matsuura K."/>
            <person name="Barry K."/>
            <person name="Labutti K."/>
            <person name="Kuo R."/>
            <person name="Ohm R.A."/>
            <person name="Bhattacharya S.S."/>
            <person name="Shirouzu T."/>
            <person name="Yoshinaga Y."/>
            <person name="Martin F.M."/>
            <person name="Grigoriev I.V."/>
            <person name="Hibbett D.S."/>
        </authorList>
    </citation>
    <scope>NUCLEOTIDE SEQUENCE [LARGE SCALE GENOMIC DNA]</scope>
    <source>
        <strain evidence="9 10">HHB12029</strain>
    </source>
</reference>
<feature type="domain" description="Protein kinase" evidence="8">
    <location>
        <begin position="27"/>
        <end position="291"/>
    </location>
</feature>
<evidence type="ECO:0000313" key="10">
    <source>
        <dbReference type="Proteomes" id="UP000077266"/>
    </source>
</evidence>
<evidence type="ECO:0000313" key="9">
    <source>
        <dbReference type="EMBL" id="KZV98448.1"/>
    </source>
</evidence>
<dbReference type="InterPro" id="IPR001245">
    <property type="entry name" value="Ser-Thr/Tyr_kinase_cat_dom"/>
</dbReference>
<dbReference type="PROSITE" id="PS50011">
    <property type="entry name" value="PROTEIN_KINASE_DOM"/>
    <property type="match status" value="1"/>
</dbReference>
<dbReference type="InterPro" id="IPR017441">
    <property type="entry name" value="Protein_kinase_ATP_BS"/>
</dbReference>
<dbReference type="SUPFAM" id="SSF56112">
    <property type="entry name" value="Protein kinase-like (PK-like)"/>
    <property type="match status" value="1"/>
</dbReference>
<dbReference type="InterPro" id="IPR008271">
    <property type="entry name" value="Ser/Thr_kinase_AS"/>
</dbReference>
<dbReference type="InterPro" id="IPR000719">
    <property type="entry name" value="Prot_kinase_dom"/>
</dbReference>
<dbReference type="PIRSF" id="PIRSF000654">
    <property type="entry name" value="Integrin-linked_kinase"/>
    <property type="match status" value="1"/>
</dbReference>
<feature type="binding site" evidence="6">
    <location>
        <position position="58"/>
    </location>
    <ligand>
        <name>ATP</name>
        <dbReference type="ChEBI" id="CHEBI:30616"/>
    </ligand>
</feature>
<evidence type="ECO:0000256" key="5">
    <source>
        <dbReference type="ARBA" id="ARBA00022840"/>
    </source>
</evidence>
<dbReference type="GO" id="GO:0004674">
    <property type="term" value="F:protein serine/threonine kinase activity"/>
    <property type="evidence" value="ECO:0007669"/>
    <property type="project" value="UniProtKB-KW"/>
</dbReference>
<evidence type="ECO:0000256" key="2">
    <source>
        <dbReference type="ARBA" id="ARBA00022679"/>
    </source>
</evidence>
<dbReference type="Gene3D" id="1.10.510.10">
    <property type="entry name" value="Transferase(Phosphotransferase) domain 1"/>
    <property type="match status" value="1"/>
</dbReference>
<keyword evidence="3 6" id="KW-0547">Nucleotide-binding</keyword>